<dbReference type="SUPFAM" id="SSF55874">
    <property type="entry name" value="ATPase domain of HSP90 chaperone/DNA topoisomerase II/histidine kinase"/>
    <property type="match status" value="1"/>
</dbReference>
<evidence type="ECO:0000256" key="7">
    <source>
        <dbReference type="SAM" id="Phobius"/>
    </source>
</evidence>
<keyword evidence="10" id="KW-1185">Reference proteome</keyword>
<protein>
    <recommendedName>
        <fullName evidence="2">histidine kinase</fullName>
        <ecNumber evidence="2">2.7.13.3</ecNumber>
    </recommendedName>
</protein>
<dbReference type="GO" id="GO:0004673">
    <property type="term" value="F:protein histidine kinase activity"/>
    <property type="evidence" value="ECO:0007669"/>
    <property type="project" value="UniProtKB-EC"/>
</dbReference>
<reference evidence="10" key="1">
    <citation type="submission" date="2017-07" db="EMBL/GenBank/DDBJ databases">
        <title>Comparative genome mining reveals phylogenetic distribution patterns of secondary metabolites in Amycolatopsis.</title>
        <authorList>
            <person name="Adamek M."/>
            <person name="Alanjary M."/>
            <person name="Sales-Ortells H."/>
            <person name="Goodfellow M."/>
            <person name="Bull A.T."/>
            <person name="Kalinowski J."/>
            <person name="Ziemert N."/>
        </authorList>
    </citation>
    <scope>NUCLEOTIDE SEQUENCE [LARGE SCALE GENOMIC DNA]</scope>
    <source>
        <strain evidence="10">H5</strain>
    </source>
</reference>
<evidence type="ECO:0000256" key="6">
    <source>
        <dbReference type="SAM" id="MobiDB-lite"/>
    </source>
</evidence>
<evidence type="ECO:0000313" key="9">
    <source>
        <dbReference type="EMBL" id="OXM68650.1"/>
    </source>
</evidence>
<gene>
    <name evidence="9" type="ORF">CF165_11200</name>
</gene>
<dbReference type="InterPro" id="IPR036890">
    <property type="entry name" value="HATPase_C_sf"/>
</dbReference>
<dbReference type="OrthoDB" id="3502710at2"/>
<feature type="transmembrane region" description="Helical" evidence="7">
    <location>
        <begin position="324"/>
        <end position="345"/>
    </location>
</feature>
<dbReference type="InterPro" id="IPR003594">
    <property type="entry name" value="HATPase_dom"/>
</dbReference>
<keyword evidence="7" id="KW-0812">Transmembrane</keyword>
<keyword evidence="7" id="KW-1133">Transmembrane helix</keyword>
<dbReference type="Gene3D" id="3.30.565.10">
    <property type="entry name" value="Histidine kinase-like ATPase, C-terminal domain"/>
    <property type="match status" value="1"/>
</dbReference>
<evidence type="ECO:0000256" key="1">
    <source>
        <dbReference type="ARBA" id="ARBA00000085"/>
    </source>
</evidence>
<organism evidence="9 10">
    <name type="scientific">Amycolatopsis vastitatis</name>
    <dbReference type="NCBI Taxonomy" id="1905142"/>
    <lineage>
        <taxon>Bacteria</taxon>
        <taxon>Bacillati</taxon>
        <taxon>Actinomycetota</taxon>
        <taxon>Actinomycetes</taxon>
        <taxon>Pseudonocardiales</taxon>
        <taxon>Pseudonocardiaceae</taxon>
        <taxon>Amycolatopsis</taxon>
    </lineage>
</organism>
<dbReference type="GO" id="GO:0000160">
    <property type="term" value="P:phosphorelay signal transduction system"/>
    <property type="evidence" value="ECO:0007669"/>
    <property type="project" value="TreeGrafter"/>
</dbReference>
<feature type="compositionally biased region" description="Basic and acidic residues" evidence="6">
    <location>
        <begin position="749"/>
        <end position="760"/>
    </location>
</feature>
<evidence type="ECO:0000313" key="10">
    <source>
        <dbReference type="Proteomes" id="UP000215199"/>
    </source>
</evidence>
<dbReference type="EMBL" id="NMUL01000009">
    <property type="protein sequence ID" value="OXM68650.1"/>
    <property type="molecule type" value="Genomic_DNA"/>
</dbReference>
<name>A0A229TCC3_9PSEU</name>
<dbReference type="RefSeq" id="WP_093947410.1">
    <property type="nucleotide sequence ID" value="NZ_NMUL01000009.1"/>
</dbReference>
<comment type="catalytic activity">
    <reaction evidence="1">
        <text>ATP + protein L-histidine = ADP + protein N-phospho-L-histidine.</text>
        <dbReference type="EC" id="2.7.13.3"/>
    </reaction>
</comment>
<feature type="compositionally biased region" description="Low complexity" evidence="6">
    <location>
        <begin position="722"/>
        <end position="748"/>
    </location>
</feature>
<keyword evidence="3" id="KW-0597">Phosphoprotein</keyword>
<evidence type="ECO:0000256" key="2">
    <source>
        <dbReference type="ARBA" id="ARBA00012438"/>
    </source>
</evidence>
<proteinExistence type="predicted"/>
<dbReference type="AlphaFoldDB" id="A0A229TCC3"/>
<keyword evidence="5 9" id="KW-0418">Kinase</keyword>
<dbReference type="PANTHER" id="PTHR45436:SF5">
    <property type="entry name" value="SENSOR HISTIDINE KINASE TRCS"/>
    <property type="match status" value="1"/>
</dbReference>
<evidence type="ECO:0000256" key="4">
    <source>
        <dbReference type="ARBA" id="ARBA00022679"/>
    </source>
</evidence>
<dbReference type="PANTHER" id="PTHR45436">
    <property type="entry name" value="SENSOR HISTIDINE KINASE YKOH"/>
    <property type="match status" value="1"/>
</dbReference>
<dbReference type="Pfam" id="PF02518">
    <property type="entry name" value="HATPase_c"/>
    <property type="match status" value="1"/>
</dbReference>
<comment type="caution">
    <text evidence="9">The sequence shown here is derived from an EMBL/GenBank/DDBJ whole genome shotgun (WGS) entry which is preliminary data.</text>
</comment>
<feature type="transmembrane region" description="Helical" evidence="7">
    <location>
        <begin position="26"/>
        <end position="46"/>
    </location>
</feature>
<dbReference type="Proteomes" id="UP000215199">
    <property type="component" value="Unassembled WGS sequence"/>
</dbReference>
<evidence type="ECO:0000259" key="8">
    <source>
        <dbReference type="SMART" id="SM00387"/>
    </source>
</evidence>
<sequence>MLNKDPRDESDKPYDKSIRKRLTRTVLIPSVTLLVLWIAVSSYFLFNGVYVRLVAASVREVSIPAATALAEFQKERQTALQYLDDPAQGPARLQQQQRATDEKLSALKDAFAATISNAPDEIASKVNALKSQFDQLPVLRSQISFRSIDRAQVNSYYNGVMDTASNLFDTQARVVPDAEAATGGITATSVFRAGDMMSRETSLASTAFSSGTFAPDDFAQFAQLSGLYRTQLAQIAPFLDPGVRDKYRALTTSTAWRQLATAEQALVKHGPWSTGEQNTVPVAETDWENATTQVAQSLNDLAITQADKVSAAAIDSGDAQLRNVIIGSILALLASLAAIIVAVRVSRSLVDRALMTRLARLRNDSLDLARNRLPNIVDRLKNGEAVDLKEELPQLDHGRDEIGQVAEAFNVAQLTAVNAAASEAKARSGVHNVFLGIAHRNQVLVHRQLQILDEMEAREDDSTQLASLFQLDHLAARARRTTENLIILGGKQPGRRWRKPVPLMEVLRAAVSETEQYARVQVEQVPDVAIVGAAVADTIHLVAELVDNATSFSPPGSPVEVTSRRVARGVVVDVSDQGLGMKDGVRDWANAMMAEAPEFDAMALRADSSLGLFVVARLAARLGITVTFDPSRYGGLRATVLIPTQHLAGQDADQADDTGSTPAEDTAVLAPVGGPAPQAAESSLRTMDTPSSFSGQIPMKRDTKPRPYPARALTPPDALPSVPVATPEPELAPAADPANAANAANNQPTDDRPRLPRREPQQNLVAQLENEPDDSAEDVVAPGEGTARTLAAFHKGTRRGRGGPDDA</sequence>
<dbReference type="SMART" id="SM00387">
    <property type="entry name" value="HATPase_c"/>
    <property type="match status" value="1"/>
</dbReference>
<dbReference type="InterPro" id="IPR013587">
    <property type="entry name" value="Nitrate/nitrite_sensing"/>
</dbReference>
<feature type="domain" description="Histidine kinase/HSP90-like ATPase" evidence="8">
    <location>
        <begin position="534"/>
        <end position="646"/>
    </location>
</feature>
<feature type="compositionally biased region" description="Polar residues" evidence="6">
    <location>
        <begin position="680"/>
        <end position="695"/>
    </location>
</feature>
<keyword evidence="7" id="KW-0472">Membrane</keyword>
<accession>A0A229TCC3</accession>
<dbReference type="InterPro" id="IPR050428">
    <property type="entry name" value="TCS_sensor_his_kinase"/>
</dbReference>
<feature type="region of interest" description="Disordered" evidence="6">
    <location>
        <begin position="648"/>
        <end position="807"/>
    </location>
</feature>
<dbReference type="EC" id="2.7.13.3" evidence="2"/>
<dbReference type="GO" id="GO:0005886">
    <property type="term" value="C:plasma membrane"/>
    <property type="evidence" value="ECO:0007669"/>
    <property type="project" value="TreeGrafter"/>
</dbReference>
<evidence type="ECO:0000256" key="5">
    <source>
        <dbReference type="ARBA" id="ARBA00022777"/>
    </source>
</evidence>
<dbReference type="Pfam" id="PF08376">
    <property type="entry name" value="NIT"/>
    <property type="match status" value="1"/>
</dbReference>
<keyword evidence="4" id="KW-0808">Transferase</keyword>
<evidence type="ECO:0000256" key="3">
    <source>
        <dbReference type="ARBA" id="ARBA00022553"/>
    </source>
</evidence>